<feature type="compositionally biased region" description="Low complexity" evidence="2">
    <location>
        <begin position="318"/>
        <end position="332"/>
    </location>
</feature>
<dbReference type="PROSITE" id="PS51029">
    <property type="entry name" value="MADF"/>
    <property type="match status" value="1"/>
</dbReference>
<proteinExistence type="predicted"/>
<feature type="compositionally biased region" description="Low complexity" evidence="2">
    <location>
        <begin position="248"/>
        <end position="284"/>
    </location>
</feature>
<protein>
    <recommendedName>
        <fullName evidence="7">MADF domain-containing protein</fullName>
    </recommendedName>
</protein>
<evidence type="ECO:0000256" key="1">
    <source>
        <dbReference type="PROSITE-ProRule" id="PRU00371"/>
    </source>
</evidence>
<evidence type="ECO:0000256" key="2">
    <source>
        <dbReference type="SAM" id="MobiDB-lite"/>
    </source>
</evidence>
<dbReference type="InterPro" id="IPR039353">
    <property type="entry name" value="TF_Adf1"/>
</dbReference>
<dbReference type="PROSITE" id="PS51031">
    <property type="entry name" value="BESS"/>
    <property type="match status" value="1"/>
</dbReference>
<dbReference type="InterPro" id="IPR004210">
    <property type="entry name" value="BESS_motif"/>
</dbReference>
<dbReference type="InterPro" id="IPR006578">
    <property type="entry name" value="MADF-dom"/>
</dbReference>
<feature type="region of interest" description="Disordered" evidence="2">
    <location>
        <begin position="134"/>
        <end position="177"/>
    </location>
</feature>
<gene>
    <name evidence="5" type="ORF">PARMNEM_LOCUS16646</name>
</gene>
<dbReference type="SMART" id="SM00595">
    <property type="entry name" value="MADF"/>
    <property type="match status" value="1"/>
</dbReference>
<feature type="compositionally biased region" description="Polar residues" evidence="2">
    <location>
        <begin position="134"/>
        <end position="152"/>
    </location>
</feature>
<keyword evidence="6" id="KW-1185">Reference proteome</keyword>
<feature type="domain" description="BESS" evidence="4">
    <location>
        <begin position="194"/>
        <end position="233"/>
    </location>
</feature>
<comment type="caution">
    <text evidence="5">The sequence shown here is derived from an EMBL/GenBank/DDBJ whole genome shotgun (WGS) entry which is preliminary data.</text>
</comment>
<dbReference type="PANTHER" id="PTHR12243">
    <property type="entry name" value="MADF DOMAIN TRANSCRIPTION FACTOR"/>
    <property type="match status" value="1"/>
</dbReference>
<comment type="subcellular location">
    <subcellularLocation>
        <location evidence="1">Nucleus</location>
    </subcellularLocation>
</comment>
<dbReference type="PANTHER" id="PTHR12243:SF67">
    <property type="entry name" value="COREPRESSOR OF PANGOLIN, ISOFORM A-RELATED"/>
    <property type="match status" value="1"/>
</dbReference>
<feature type="compositionally biased region" description="Basic residues" evidence="2">
    <location>
        <begin position="164"/>
        <end position="176"/>
    </location>
</feature>
<dbReference type="GO" id="GO:0003677">
    <property type="term" value="F:DNA binding"/>
    <property type="evidence" value="ECO:0007669"/>
    <property type="project" value="InterPro"/>
</dbReference>
<dbReference type="AlphaFoldDB" id="A0AAV1LTX0"/>
<evidence type="ECO:0008006" key="7">
    <source>
        <dbReference type="Google" id="ProtNLM"/>
    </source>
</evidence>
<evidence type="ECO:0000259" key="3">
    <source>
        <dbReference type="PROSITE" id="PS51029"/>
    </source>
</evidence>
<feature type="compositionally biased region" description="Pro residues" evidence="2">
    <location>
        <begin position="285"/>
        <end position="295"/>
    </location>
</feature>
<sequence length="441" mass="50116">MSRASSPARSGAAEELENDDIDIEQLITLMHRRPPLWDKFNPKYHDRILKARLWEEIYQDIYFSWEQCSVVEKKQKGADVQKKWKNLKDTYFKEVAADKKVVSGQAAKKKKRPYIHMGALSFLATQKSMRDTTNNIKDTESTNSNAEDLTNQSDEDTDTEASRNRRLKTSMRKKTKIQNNSDDELLKLLQDKTYDEDVSFCEMIIPMLKNLSTDQKHYAKIEILNALNRATKYSPQNFIPPRVRSAMSQYQSSSSSYSSYNPNTPSPYPNTIRQSPSPQIYQYPPSFPQSPPDPSPQTQYTPSRNSTVIPQSPPDPSPQTQYTPSRNPTVIPQTPPDPSPQTQYTPSRNSTVIPQSPPDPSPQTQYTPSRNSTVIPQSPPDPSPQTQYTPSRNSTVIPQSPPDPSPQSQYSLSNFPNTSFNHSTFVVEGSGFDMKDYILFK</sequence>
<name>A0AAV1LTX0_9NEOP</name>
<dbReference type="Proteomes" id="UP001314205">
    <property type="component" value="Unassembled WGS sequence"/>
</dbReference>
<evidence type="ECO:0000313" key="6">
    <source>
        <dbReference type="Proteomes" id="UP001314205"/>
    </source>
</evidence>
<dbReference type="Pfam" id="PF02944">
    <property type="entry name" value="BESS"/>
    <property type="match status" value="1"/>
</dbReference>
<reference evidence="5 6" key="1">
    <citation type="submission" date="2023-11" db="EMBL/GenBank/DDBJ databases">
        <authorList>
            <person name="Hedman E."/>
            <person name="Englund M."/>
            <person name="Stromberg M."/>
            <person name="Nyberg Akerstrom W."/>
            <person name="Nylinder S."/>
            <person name="Jareborg N."/>
            <person name="Kallberg Y."/>
            <person name="Kronander E."/>
        </authorList>
    </citation>
    <scope>NUCLEOTIDE SEQUENCE [LARGE SCALE GENOMIC DNA]</scope>
</reference>
<feature type="domain" description="MADF" evidence="3">
    <location>
        <begin position="25"/>
        <end position="128"/>
    </location>
</feature>
<dbReference type="Pfam" id="PF10545">
    <property type="entry name" value="MADF_DNA_bdg"/>
    <property type="match status" value="1"/>
</dbReference>
<evidence type="ECO:0000313" key="5">
    <source>
        <dbReference type="EMBL" id="CAK1597429.1"/>
    </source>
</evidence>
<dbReference type="GO" id="GO:0005634">
    <property type="term" value="C:nucleus"/>
    <property type="evidence" value="ECO:0007669"/>
    <property type="project" value="UniProtKB-SubCell"/>
</dbReference>
<feature type="region of interest" description="Disordered" evidence="2">
    <location>
        <begin position="245"/>
        <end position="415"/>
    </location>
</feature>
<evidence type="ECO:0000259" key="4">
    <source>
        <dbReference type="PROSITE" id="PS51031"/>
    </source>
</evidence>
<accession>A0AAV1LTX0</accession>
<dbReference type="EMBL" id="CAVLGL010000094">
    <property type="protein sequence ID" value="CAK1597429.1"/>
    <property type="molecule type" value="Genomic_DNA"/>
</dbReference>
<keyword evidence="1" id="KW-0539">Nucleus</keyword>
<organism evidence="5 6">
    <name type="scientific">Parnassius mnemosyne</name>
    <name type="common">clouded apollo</name>
    <dbReference type="NCBI Taxonomy" id="213953"/>
    <lineage>
        <taxon>Eukaryota</taxon>
        <taxon>Metazoa</taxon>
        <taxon>Ecdysozoa</taxon>
        <taxon>Arthropoda</taxon>
        <taxon>Hexapoda</taxon>
        <taxon>Insecta</taxon>
        <taxon>Pterygota</taxon>
        <taxon>Neoptera</taxon>
        <taxon>Endopterygota</taxon>
        <taxon>Lepidoptera</taxon>
        <taxon>Glossata</taxon>
        <taxon>Ditrysia</taxon>
        <taxon>Papilionoidea</taxon>
        <taxon>Papilionidae</taxon>
        <taxon>Parnassiinae</taxon>
        <taxon>Parnassini</taxon>
        <taxon>Parnassius</taxon>
        <taxon>Driopa</taxon>
    </lineage>
</organism>